<dbReference type="InterPro" id="IPR013083">
    <property type="entry name" value="Znf_RING/FYVE/PHD"/>
</dbReference>
<dbReference type="AlphaFoldDB" id="A0A167HXL2"/>
<protein>
    <recommendedName>
        <fullName evidence="3">RING-type domain-containing protein</fullName>
    </recommendedName>
</protein>
<feature type="compositionally biased region" description="Acidic residues" evidence="2">
    <location>
        <begin position="251"/>
        <end position="260"/>
    </location>
</feature>
<feature type="region of interest" description="Disordered" evidence="2">
    <location>
        <begin position="458"/>
        <end position="557"/>
    </location>
</feature>
<feature type="compositionally biased region" description="Low complexity" evidence="2">
    <location>
        <begin position="473"/>
        <end position="484"/>
    </location>
</feature>
<dbReference type="Proteomes" id="UP000076738">
    <property type="component" value="Unassembled WGS sequence"/>
</dbReference>
<keyword evidence="1" id="KW-0863">Zinc-finger</keyword>
<dbReference type="InterPro" id="IPR001841">
    <property type="entry name" value="Znf_RING"/>
</dbReference>
<sequence>MSLRARLAMDQRAEGSQSVSRKRRASPGVSSNNRDTPEVGKPSKRQKLSRPAQVDQARADVQTAFEDDLNCPICLELMVGCQIINPCGHMACGICSDQWITQVWHYPLTPLAGEANYMRVQRPNPTCHTCREPASPLKALIPCRSFDSIIEKHIMVLEASGNVDWLKEGQKRKDWDRRIGEWADIKNRPLPGVERRHGLRRAVQQADDHAALLHHMFAHDDESDDDLDLDPETLEVLRGEALRGAEAQFESSDDGSDSDGIEIVGAPSRRNLSAVTEESTESESEDGSESEEAGDDEVQIVMPQGVHWEDGGEEWHEGEVEGDGGYDDAPDFHDVPDFPDGLYDLDDEDYPDAPYFEEGADDEDGAYDADVPYYHDADESLHGEEDYEGELYEEEEPELHFVLPDIEPDIELEDVDIEEVDDAELNTVHERLMAESLRNHLYAERNARLMDHTVTRDPAGRTAAREARRERVQPTALAQAAPAPSRVPVTPAGAGAPTLPVIARPRHTPHPARMLFSARFTSPPPRPSTSVNRRRAPSAERNAPRHSEDEDRGQAIIRGSIADQLQRLRGMQRRENAHPEPPGPIRTHRRFSTPPGGSTHRRFMSPAVALPATPPITRRSIPLTPPSPDDRTVRQGARRTAPPTPSGSRTAPQARHTPAPTRPPSQQQQQRRPDERRPRQYAHDSVPLRHRPDAQRPGNGNANGQQMAETTTPVVRVRANPTARRGRR</sequence>
<evidence type="ECO:0000313" key="4">
    <source>
        <dbReference type="EMBL" id="KZO92085.1"/>
    </source>
</evidence>
<evidence type="ECO:0000313" key="5">
    <source>
        <dbReference type="Proteomes" id="UP000076738"/>
    </source>
</evidence>
<evidence type="ECO:0000256" key="2">
    <source>
        <dbReference type="SAM" id="MobiDB-lite"/>
    </source>
</evidence>
<gene>
    <name evidence="4" type="ORF">CALVIDRAFT_318559</name>
</gene>
<organism evidence="4 5">
    <name type="scientific">Calocera viscosa (strain TUFC12733)</name>
    <dbReference type="NCBI Taxonomy" id="1330018"/>
    <lineage>
        <taxon>Eukaryota</taxon>
        <taxon>Fungi</taxon>
        <taxon>Dikarya</taxon>
        <taxon>Basidiomycota</taxon>
        <taxon>Agaricomycotina</taxon>
        <taxon>Dacrymycetes</taxon>
        <taxon>Dacrymycetales</taxon>
        <taxon>Dacrymycetaceae</taxon>
        <taxon>Calocera</taxon>
    </lineage>
</organism>
<feature type="region of interest" description="Disordered" evidence="2">
    <location>
        <begin position="1"/>
        <end position="55"/>
    </location>
</feature>
<feature type="compositionally biased region" description="Polar residues" evidence="2">
    <location>
        <begin position="698"/>
        <end position="713"/>
    </location>
</feature>
<dbReference type="SUPFAM" id="SSF57850">
    <property type="entry name" value="RING/U-box"/>
    <property type="match status" value="1"/>
</dbReference>
<keyword evidence="1" id="KW-0479">Metal-binding</keyword>
<feature type="region of interest" description="Disordered" evidence="2">
    <location>
        <begin position="245"/>
        <end position="299"/>
    </location>
</feature>
<accession>A0A167HXL2</accession>
<feature type="region of interest" description="Disordered" evidence="2">
    <location>
        <begin position="574"/>
        <end position="728"/>
    </location>
</feature>
<dbReference type="STRING" id="1330018.A0A167HXL2"/>
<dbReference type="EMBL" id="KV417314">
    <property type="protein sequence ID" value="KZO92085.1"/>
    <property type="molecule type" value="Genomic_DNA"/>
</dbReference>
<keyword evidence="5" id="KW-1185">Reference proteome</keyword>
<feature type="compositionally biased region" description="Basic and acidic residues" evidence="2">
    <location>
        <begin position="671"/>
        <end position="694"/>
    </location>
</feature>
<evidence type="ECO:0000259" key="3">
    <source>
        <dbReference type="PROSITE" id="PS50089"/>
    </source>
</evidence>
<reference evidence="4 5" key="1">
    <citation type="journal article" date="2016" name="Mol. Biol. Evol.">
        <title>Comparative Genomics of Early-Diverging Mushroom-Forming Fungi Provides Insights into the Origins of Lignocellulose Decay Capabilities.</title>
        <authorList>
            <person name="Nagy L.G."/>
            <person name="Riley R."/>
            <person name="Tritt A."/>
            <person name="Adam C."/>
            <person name="Daum C."/>
            <person name="Floudas D."/>
            <person name="Sun H."/>
            <person name="Yadav J.S."/>
            <person name="Pangilinan J."/>
            <person name="Larsson K.H."/>
            <person name="Matsuura K."/>
            <person name="Barry K."/>
            <person name="Labutti K."/>
            <person name="Kuo R."/>
            <person name="Ohm R.A."/>
            <person name="Bhattacharya S.S."/>
            <person name="Shirouzu T."/>
            <person name="Yoshinaga Y."/>
            <person name="Martin F.M."/>
            <person name="Grigoriev I.V."/>
            <person name="Hibbett D.S."/>
        </authorList>
    </citation>
    <scope>NUCLEOTIDE SEQUENCE [LARGE SCALE GENOMIC DNA]</scope>
    <source>
        <strain evidence="4 5">TUFC12733</strain>
    </source>
</reference>
<evidence type="ECO:0000256" key="1">
    <source>
        <dbReference type="PROSITE-ProRule" id="PRU00175"/>
    </source>
</evidence>
<keyword evidence="1" id="KW-0862">Zinc</keyword>
<dbReference type="OrthoDB" id="6105938at2759"/>
<dbReference type="PROSITE" id="PS50089">
    <property type="entry name" value="ZF_RING_2"/>
    <property type="match status" value="1"/>
</dbReference>
<feature type="compositionally biased region" description="Basic and acidic residues" evidence="2">
    <location>
        <begin position="458"/>
        <end position="472"/>
    </location>
</feature>
<feature type="domain" description="RING-type" evidence="3">
    <location>
        <begin position="71"/>
        <end position="131"/>
    </location>
</feature>
<feature type="compositionally biased region" description="Basic and acidic residues" evidence="2">
    <location>
        <begin position="542"/>
        <end position="553"/>
    </location>
</feature>
<dbReference type="Gene3D" id="3.30.40.10">
    <property type="entry name" value="Zinc/RING finger domain, C3HC4 (zinc finger)"/>
    <property type="match status" value="1"/>
</dbReference>
<feature type="compositionally biased region" description="Acidic residues" evidence="2">
    <location>
        <begin position="278"/>
        <end position="298"/>
    </location>
</feature>
<dbReference type="GO" id="GO:0008270">
    <property type="term" value="F:zinc ion binding"/>
    <property type="evidence" value="ECO:0007669"/>
    <property type="project" value="UniProtKB-KW"/>
</dbReference>
<name>A0A167HXL2_CALVF</name>
<proteinExistence type="predicted"/>